<reference evidence="3" key="1">
    <citation type="journal article" date="2023" name="PLoS Negl. Trop. Dis.">
        <title>A genome sequence for Biomphalaria pfeifferi, the major vector snail for the human-infecting parasite Schistosoma mansoni.</title>
        <authorList>
            <person name="Bu L."/>
            <person name="Lu L."/>
            <person name="Laidemitt M.R."/>
            <person name="Zhang S.M."/>
            <person name="Mutuku M."/>
            <person name="Mkoji G."/>
            <person name="Steinauer M."/>
            <person name="Loker E.S."/>
        </authorList>
    </citation>
    <scope>NUCLEOTIDE SEQUENCE</scope>
    <source>
        <tissue evidence="3">Whole Snail</tissue>
    </source>
</reference>
<evidence type="ECO:0000313" key="4">
    <source>
        <dbReference type="Proteomes" id="UP001233172"/>
    </source>
</evidence>
<reference evidence="3" key="2">
    <citation type="submission" date="2023-04" db="EMBL/GenBank/DDBJ databases">
        <authorList>
            <person name="Bu L."/>
            <person name="Lu L."/>
            <person name="Laidemitt M.R."/>
            <person name="Zhang S.M."/>
            <person name="Mutuku M."/>
            <person name="Mkoji G."/>
            <person name="Steinauer M."/>
            <person name="Loker E.S."/>
        </authorList>
    </citation>
    <scope>NUCLEOTIDE SEQUENCE</scope>
    <source>
        <strain evidence="3">KasaAsao</strain>
        <tissue evidence="3">Whole Snail</tissue>
    </source>
</reference>
<accession>A0AAD8AMQ2</accession>
<dbReference type="InterPro" id="IPR003010">
    <property type="entry name" value="C-N_Hydrolase"/>
</dbReference>
<proteinExistence type="predicted"/>
<dbReference type="PROSITE" id="PS50263">
    <property type="entry name" value="CN_HYDROLASE"/>
    <property type="match status" value="1"/>
</dbReference>
<evidence type="ECO:0000259" key="2">
    <source>
        <dbReference type="PROSITE" id="PS50263"/>
    </source>
</evidence>
<dbReference type="PANTHER" id="PTHR43674">
    <property type="entry name" value="NITRILASE C965.09-RELATED"/>
    <property type="match status" value="1"/>
</dbReference>
<dbReference type="GO" id="GO:0016811">
    <property type="term" value="F:hydrolase activity, acting on carbon-nitrogen (but not peptide) bonds, in linear amides"/>
    <property type="evidence" value="ECO:0007669"/>
    <property type="project" value="TreeGrafter"/>
</dbReference>
<dbReference type="EMBL" id="JASAOG010000489">
    <property type="protein sequence ID" value="KAK0038793.1"/>
    <property type="molecule type" value="Genomic_DNA"/>
</dbReference>
<comment type="caution">
    <text evidence="3">The sequence shown here is derived from an EMBL/GenBank/DDBJ whole genome shotgun (WGS) entry which is preliminary data.</text>
</comment>
<evidence type="ECO:0000313" key="3">
    <source>
        <dbReference type="EMBL" id="KAK0038793.1"/>
    </source>
</evidence>
<dbReference type="Gene3D" id="3.60.110.10">
    <property type="entry name" value="Carbon-nitrogen hydrolase"/>
    <property type="match status" value="1"/>
</dbReference>
<dbReference type="InterPro" id="IPR036526">
    <property type="entry name" value="C-N_Hydrolase_sf"/>
</dbReference>
<keyword evidence="1 3" id="KW-0378">Hydrolase</keyword>
<protein>
    <submittedName>
        <fullName evidence="3">Carbon-nitrogen hydrolase family protein</fullName>
    </submittedName>
</protein>
<evidence type="ECO:0000256" key="1">
    <source>
        <dbReference type="ARBA" id="ARBA00022801"/>
    </source>
</evidence>
<dbReference type="AlphaFoldDB" id="A0AAD8AMQ2"/>
<name>A0AAD8AMQ2_BIOPF</name>
<dbReference type="CDD" id="cd07197">
    <property type="entry name" value="nitrilase"/>
    <property type="match status" value="1"/>
</dbReference>
<keyword evidence="4" id="KW-1185">Reference proteome</keyword>
<sequence length="298" mass="33174">MAPLDKKVAGVDGFICLVADRKAGKTTIRRYAYNKNKVSWRAISSEFAEPKSFEQRHRQIANQIVEAANKGARYVILPELAVIGSLTGNAQENVIERSETIPGPTTRFFAEYARKLNIFLAFTVLEKNDYGEGYYLTAVLLDEKGEIRVQRRKVAPRIGGGDGSGFVRGNPRTVLESYDNGSRRIGLLSGDDLQAGVPRLASRGASVIFVSANLSDKEVVNWDETCRKLASEHKVILVVANGNTEGKEIRGTYLADGSKVQSTKDESEIFSFSTAFLYRITLRLKHISVCRRFRCRLM</sequence>
<feature type="domain" description="CN hydrolase" evidence="2">
    <location>
        <begin position="40"/>
        <end position="298"/>
    </location>
</feature>
<gene>
    <name evidence="3" type="ORF">Bpfe_031510</name>
</gene>
<organism evidence="3 4">
    <name type="scientific">Biomphalaria pfeifferi</name>
    <name type="common">Bloodfluke planorb</name>
    <name type="synonym">Freshwater snail</name>
    <dbReference type="NCBI Taxonomy" id="112525"/>
    <lineage>
        <taxon>Eukaryota</taxon>
        <taxon>Metazoa</taxon>
        <taxon>Spiralia</taxon>
        <taxon>Lophotrochozoa</taxon>
        <taxon>Mollusca</taxon>
        <taxon>Gastropoda</taxon>
        <taxon>Heterobranchia</taxon>
        <taxon>Euthyneura</taxon>
        <taxon>Panpulmonata</taxon>
        <taxon>Hygrophila</taxon>
        <taxon>Lymnaeoidea</taxon>
        <taxon>Planorbidae</taxon>
        <taxon>Biomphalaria</taxon>
    </lineage>
</organism>
<dbReference type="SUPFAM" id="SSF56317">
    <property type="entry name" value="Carbon-nitrogen hydrolase"/>
    <property type="match status" value="1"/>
</dbReference>
<dbReference type="Proteomes" id="UP001233172">
    <property type="component" value="Unassembled WGS sequence"/>
</dbReference>
<dbReference type="PANTHER" id="PTHR43674:SF16">
    <property type="entry name" value="CARBON-NITROGEN FAMILY, PUTATIVE (AFU_ORTHOLOGUE AFUA_5G02350)-RELATED"/>
    <property type="match status" value="1"/>
</dbReference>
<dbReference type="Pfam" id="PF00795">
    <property type="entry name" value="CN_hydrolase"/>
    <property type="match status" value="1"/>
</dbReference>
<dbReference type="InterPro" id="IPR050345">
    <property type="entry name" value="Aliph_Amidase/BUP"/>
</dbReference>